<dbReference type="PANTHER" id="PTHR24148">
    <property type="entry name" value="ANKYRIN REPEAT DOMAIN-CONTAINING PROTEIN 39 HOMOLOG-RELATED"/>
    <property type="match status" value="1"/>
</dbReference>
<feature type="region of interest" description="Disordered" evidence="1">
    <location>
        <begin position="78"/>
        <end position="133"/>
    </location>
</feature>
<dbReference type="Proteomes" id="UP001285441">
    <property type="component" value="Unassembled WGS sequence"/>
</dbReference>
<organism evidence="3 4">
    <name type="scientific">Podospora didyma</name>
    <dbReference type="NCBI Taxonomy" id="330526"/>
    <lineage>
        <taxon>Eukaryota</taxon>
        <taxon>Fungi</taxon>
        <taxon>Dikarya</taxon>
        <taxon>Ascomycota</taxon>
        <taxon>Pezizomycotina</taxon>
        <taxon>Sordariomycetes</taxon>
        <taxon>Sordariomycetidae</taxon>
        <taxon>Sordariales</taxon>
        <taxon>Podosporaceae</taxon>
        <taxon>Podospora</taxon>
    </lineage>
</organism>
<feature type="compositionally biased region" description="Polar residues" evidence="1">
    <location>
        <begin position="984"/>
        <end position="1013"/>
    </location>
</feature>
<feature type="domain" description="Heterokaryon incompatibility" evidence="2">
    <location>
        <begin position="187"/>
        <end position="363"/>
    </location>
</feature>
<name>A0AAE0U1D9_9PEZI</name>
<dbReference type="InterPro" id="IPR052895">
    <property type="entry name" value="HetReg/Transcr_Mod"/>
</dbReference>
<feature type="region of interest" description="Disordered" evidence="1">
    <location>
        <begin position="838"/>
        <end position="865"/>
    </location>
</feature>
<reference evidence="3" key="2">
    <citation type="submission" date="2023-06" db="EMBL/GenBank/DDBJ databases">
        <authorList>
            <consortium name="Lawrence Berkeley National Laboratory"/>
            <person name="Haridas S."/>
            <person name="Hensen N."/>
            <person name="Bonometti L."/>
            <person name="Westerberg I."/>
            <person name="Brannstrom I.O."/>
            <person name="Guillou S."/>
            <person name="Cros-Aarteil S."/>
            <person name="Calhoun S."/>
            <person name="Kuo A."/>
            <person name="Mondo S."/>
            <person name="Pangilinan J."/>
            <person name="Riley R."/>
            <person name="LaButti K."/>
            <person name="Andreopoulos B."/>
            <person name="Lipzen A."/>
            <person name="Chen C."/>
            <person name="Yanf M."/>
            <person name="Daum C."/>
            <person name="Ng V."/>
            <person name="Clum A."/>
            <person name="Steindorff A."/>
            <person name="Ohm R."/>
            <person name="Martin F."/>
            <person name="Silar P."/>
            <person name="Natvig D."/>
            <person name="Lalanne C."/>
            <person name="Gautier V."/>
            <person name="Ament-velasquez S.L."/>
            <person name="Kruys A."/>
            <person name="Hutchinson M.I."/>
            <person name="Powell A.J."/>
            <person name="Barry K."/>
            <person name="Miller A.N."/>
            <person name="Grigoriev I.V."/>
            <person name="Debuchy R."/>
            <person name="Gladieux P."/>
            <person name="Thoren M.H."/>
            <person name="Johannesson H."/>
        </authorList>
    </citation>
    <scope>NUCLEOTIDE SEQUENCE</scope>
    <source>
        <strain evidence="3">CBS 232.78</strain>
    </source>
</reference>
<feature type="compositionally biased region" description="Polar residues" evidence="1">
    <location>
        <begin position="121"/>
        <end position="133"/>
    </location>
</feature>
<evidence type="ECO:0000313" key="4">
    <source>
        <dbReference type="Proteomes" id="UP001285441"/>
    </source>
</evidence>
<evidence type="ECO:0000313" key="3">
    <source>
        <dbReference type="EMBL" id="KAK3387291.1"/>
    </source>
</evidence>
<evidence type="ECO:0000259" key="2">
    <source>
        <dbReference type="Pfam" id="PF06985"/>
    </source>
</evidence>
<evidence type="ECO:0000256" key="1">
    <source>
        <dbReference type="SAM" id="MobiDB-lite"/>
    </source>
</evidence>
<feature type="compositionally biased region" description="Polar residues" evidence="1">
    <location>
        <begin position="78"/>
        <end position="95"/>
    </location>
</feature>
<gene>
    <name evidence="3" type="ORF">B0H63DRAFT_469724</name>
</gene>
<feature type="region of interest" description="Disordered" evidence="1">
    <location>
        <begin position="981"/>
        <end position="1038"/>
    </location>
</feature>
<keyword evidence="4" id="KW-1185">Reference proteome</keyword>
<feature type="compositionally biased region" description="Low complexity" evidence="1">
    <location>
        <begin position="848"/>
        <end position="861"/>
    </location>
</feature>
<dbReference type="EMBL" id="JAULSW010000003">
    <property type="protein sequence ID" value="KAK3387291.1"/>
    <property type="molecule type" value="Genomic_DNA"/>
</dbReference>
<feature type="compositionally biased region" description="Basic and acidic residues" evidence="1">
    <location>
        <begin position="1015"/>
        <end position="1038"/>
    </location>
</feature>
<dbReference type="AlphaFoldDB" id="A0AAE0U1D9"/>
<dbReference type="Pfam" id="PF06985">
    <property type="entry name" value="HET"/>
    <property type="match status" value="1"/>
</dbReference>
<dbReference type="PANTHER" id="PTHR24148:SF73">
    <property type="entry name" value="HET DOMAIN PROTEIN (AFU_ORTHOLOGUE AFUA_8G01020)"/>
    <property type="match status" value="1"/>
</dbReference>
<proteinExistence type="predicted"/>
<dbReference type="InterPro" id="IPR010730">
    <property type="entry name" value="HET"/>
</dbReference>
<protein>
    <recommendedName>
        <fullName evidence="2">Heterokaryon incompatibility domain-containing protein</fullName>
    </recommendedName>
</protein>
<reference evidence="3" key="1">
    <citation type="journal article" date="2023" name="Mol. Phylogenet. Evol.">
        <title>Genome-scale phylogeny and comparative genomics of the fungal order Sordariales.</title>
        <authorList>
            <person name="Hensen N."/>
            <person name="Bonometti L."/>
            <person name="Westerberg I."/>
            <person name="Brannstrom I.O."/>
            <person name="Guillou S."/>
            <person name="Cros-Aarteil S."/>
            <person name="Calhoun S."/>
            <person name="Haridas S."/>
            <person name="Kuo A."/>
            <person name="Mondo S."/>
            <person name="Pangilinan J."/>
            <person name="Riley R."/>
            <person name="LaButti K."/>
            <person name="Andreopoulos B."/>
            <person name="Lipzen A."/>
            <person name="Chen C."/>
            <person name="Yan M."/>
            <person name="Daum C."/>
            <person name="Ng V."/>
            <person name="Clum A."/>
            <person name="Steindorff A."/>
            <person name="Ohm R.A."/>
            <person name="Martin F."/>
            <person name="Silar P."/>
            <person name="Natvig D.O."/>
            <person name="Lalanne C."/>
            <person name="Gautier V."/>
            <person name="Ament-Velasquez S.L."/>
            <person name="Kruys A."/>
            <person name="Hutchinson M.I."/>
            <person name="Powell A.J."/>
            <person name="Barry K."/>
            <person name="Miller A.N."/>
            <person name="Grigoriev I.V."/>
            <person name="Debuchy R."/>
            <person name="Gladieux P."/>
            <person name="Hiltunen Thoren M."/>
            <person name="Johannesson H."/>
        </authorList>
    </citation>
    <scope>NUCLEOTIDE SEQUENCE</scope>
    <source>
        <strain evidence="3">CBS 232.78</strain>
    </source>
</reference>
<comment type="caution">
    <text evidence="3">The sequence shown here is derived from an EMBL/GenBank/DDBJ whole genome shotgun (WGS) entry which is preliminary data.</text>
</comment>
<sequence length="1062" mass="119012">MGDSTSIMEDDMKAGLTPLGHKDLETLMKISEYKIDRRKAEKWAHKDIKFLVYDDTNVQQNGYDSDDEDGMIRYALKSSQISRSTTPSGSLNQSLKPKEPSSSSSVQRTVARDRGGGDISYETTTTGGRGNFSHTTVPYKVPSSCDFCDKVPEFPRGYNVRKFRLVKNQLIPRPDDPPGGPRACCHYVAISYCWPVPEKDKDGKLIPAPPGTYKVRDVDGSMRASRTPDHVLDRAVQFAISCGVSMIWIDQECLPQPKENSSQEHKDEQQLGVQAMDIVYNRASITAGLLSSVEIATREEAMAVSDLLNFEVRGSGEDEDVSWKPTGEMPGQNTMATNLNHAIDLLEAIVADLWYTRAWVAQEALSAGDSLALVIWVRGEATCDFEIGFDGVFRIPLLASFEMFPNPGDNSSILALPVREFRSFLRTVRFFLKAAINNPIGEGTERRLRISSRPGYWDARRRDRAWSVLKAAEALHPVPTRPKSLAERLYVSGGNHYQPRQSVDAVGALTLLRNRGCRDVQDRVAILANMCNFGNRLDTSLLARHCKSLRLAMVALAMLNGDNSLLVPEAYDHGVQQVNKSNLRWLWPLSHSPQSIGFFRLRHGDFLGQPMYMQNRDNPFTPDGPRLGGHLWCVDGTIDFAPIQRAYSKRWRVLQVLHDTVTVRHPGETITQFQARLKATLDGGSLLDEPWPYSGDEFLEYYNFVRDDFSEGDFEAALEHARSDMADTIQEAVAGMVFAILRYLYESVDMDPRSIGLANSIWHCVRVDALRSSDKELPDEVGDWVFNDRDVREDPFLLLQLERSLHHRPGFAQLWFIDRIMRDGFLWVGRYEWHSMTPEEPSVTPTASGSSGSGPLKSSESAPSTDTILGRQMSRRFLSSMAGIAAFQRRDDDPRPYNPRGEARTVSAVMSFMRNTLGAEQRDAVRARDLVSAFDVDGPCLVAVPYNGDWEVLPRPSLRSMSVCWVVEPVVLSSKAPRHELGGISSTSFNTPKRTGEQVPSGNPQSATTSAPDSTKGEDKQPELLESKESTKDDNKPHYRVLDKVRGLWQLMDTPDHDYVFI</sequence>
<accession>A0AAE0U1D9</accession>